<dbReference type="EMBL" id="QLII01000001">
    <property type="protein sequence ID" value="RAI77275.1"/>
    <property type="molecule type" value="Genomic_DNA"/>
</dbReference>
<comment type="caution">
    <text evidence="1">The sequence shown here is derived from an EMBL/GenBank/DDBJ whole genome shotgun (WGS) entry which is preliminary data.</text>
</comment>
<dbReference type="InterPro" id="IPR048031">
    <property type="entry name" value="ScyD/ScyE-like"/>
</dbReference>
<dbReference type="Gene3D" id="2.120.10.30">
    <property type="entry name" value="TolB, C-terminal domain"/>
    <property type="match status" value="1"/>
</dbReference>
<dbReference type="PROSITE" id="PS51257">
    <property type="entry name" value="PROKAR_LIPOPROTEIN"/>
    <property type="match status" value="1"/>
</dbReference>
<reference evidence="1 2" key="1">
    <citation type="submission" date="2018-06" db="EMBL/GenBank/DDBJ databases">
        <title>Spirosoma sp. HMF3257 Genome sequencing and assembly.</title>
        <authorList>
            <person name="Kang H."/>
            <person name="Cha I."/>
            <person name="Kim H."/>
            <person name="Kang J."/>
            <person name="Joh K."/>
        </authorList>
    </citation>
    <scope>NUCLEOTIDE SEQUENCE [LARGE SCALE GENOMIC DNA]</scope>
    <source>
        <strain evidence="1 2">HMF3257</strain>
    </source>
</reference>
<dbReference type="InterPro" id="IPR011041">
    <property type="entry name" value="Quinoprot_gluc/sorb_DH_b-prop"/>
</dbReference>
<evidence type="ECO:0000313" key="1">
    <source>
        <dbReference type="EMBL" id="RAI77275.1"/>
    </source>
</evidence>
<accession>A0A327NRA9</accession>
<dbReference type="SUPFAM" id="SSF50952">
    <property type="entry name" value="Soluble quinoprotein glucose dehydrogenase"/>
    <property type="match status" value="1"/>
</dbReference>
<organism evidence="1 2">
    <name type="scientific">Spirosoma telluris</name>
    <dbReference type="NCBI Taxonomy" id="2183553"/>
    <lineage>
        <taxon>Bacteria</taxon>
        <taxon>Pseudomonadati</taxon>
        <taxon>Bacteroidota</taxon>
        <taxon>Cytophagia</taxon>
        <taxon>Cytophagales</taxon>
        <taxon>Cytophagaceae</taxon>
        <taxon>Spirosoma</taxon>
    </lineage>
</organism>
<evidence type="ECO:0000313" key="2">
    <source>
        <dbReference type="Proteomes" id="UP000249016"/>
    </source>
</evidence>
<proteinExistence type="predicted"/>
<dbReference type="NCBIfam" id="NF033206">
    <property type="entry name" value="ScyE_fam"/>
    <property type="match status" value="1"/>
</dbReference>
<sequence>MKYKLPLLSCLLSGLLITSCQDHRIPLPETVKVTTLATGLASPIGVDTDASGRIFVTEAGTGNNDGKVSMITADGKVYPVITGFDSQVFQPGELDGLNHLLFADGVLYILGSQSRLYIANVASFKPGDTPLLAKNLTLEDKKKFILDYVFPAGQDTEDTHLYNMSVGPNGDLYFADAAANAIVRRTKAGVWSIFANIPRIPNPTPVGPPFIDSVPTGVVFDGQKFLVSTLIGFPFPVGASSIYQVSLAGVVSVYKPGFTSLVDINLDNNLGGLLLQHGVFGAQGFGANTGKIIQVTSAGNSTLVDKLNLPTDIKPLDAHTAYVTSLGDGTLLKVTY</sequence>
<dbReference type="RefSeq" id="WP_111347735.1">
    <property type="nucleotide sequence ID" value="NZ_QLII01000001.1"/>
</dbReference>
<gene>
    <name evidence="1" type="ORF">HMF3257_29435</name>
</gene>
<protein>
    <submittedName>
        <fullName evidence="1">ScyD/ScyE family protein</fullName>
    </submittedName>
</protein>
<dbReference type="OrthoDB" id="928769at2"/>
<keyword evidence="2" id="KW-1185">Reference proteome</keyword>
<dbReference type="AlphaFoldDB" id="A0A327NRA9"/>
<dbReference type="Proteomes" id="UP000249016">
    <property type="component" value="Unassembled WGS sequence"/>
</dbReference>
<dbReference type="InterPro" id="IPR011042">
    <property type="entry name" value="6-blade_b-propeller_TolB-like"/>
</dbReference>
<name>A0A327NRA9_9BACT</name>